<protein>
    <recommendedName>
        <fullName evidence="4">NR LBD domain-containing protein</fullName>
    </recommendedName>
</protein>
<sequence length="237" mass="25904">MCCKQLRLALSWSRRVLTACGSEVPQLEQVLLLHAAWPTLFVVQISQSGGLPALQLLLAPELTKEHGSKGKDEEESEDIKTRFDRLTEFRIDLAEAAACKGLALFNPETPGLAKCTLVERMRERVSTGLEEYCRDRRGEDQTADRALALQAIVSSLTAVLKSDDVATAILGEACKLNDVFMEVFSASLLPHSTSTIFTMPVPSGGNVLTFPSFRTPSIFPPFGFLPQIPVNPSSIIN</sequence>
<keyword evidence="1" id="KW-0805">Transcription regulation</keyword>
<dbReference type="Gene3D" id="1.10.565.10">
    <property type="entry name" value="Retinoid X Receptor"/>
    <property type="match status" value="1"/>
</dbReference>
<dbReference type="SUPFAM" id="SSF48508">
    <property type="entry name" value="Nuclear receptor ligand-binding domain"/>
    <property type="match status" value="1"/>
</dbReference>
<comment type="caution">
    <text evidence="5">The sequence shown here is derived from an EMBL/GenBank/DDBJ whole genome shotgun (WGS) entry which is preliminary data.</text>
</comment>
<dbReference type="InterPro" id="IPR000536">
    <property type="entry name" value="Nucl_hrmn_rcpt_lig-bd"/>
</dbReference>
<name>A0AAN5I4A8_9BILA</name>
<evidence type="ECO:0000313" key="6">
    <source>
        <dbReference type="Proteomes" id="UP001328107"/>
    </source>
</evidence>
<evidence type="ECO:0000256" key="2">
    <source>
        <dbReference type="ARBA" id="ARBA00023163"/>
    </source>
</evidence>
<dbReference type="EMBL" id="BTRK01000005">
    <property type="protein sequence ID" value="GMR50865.1"/>
    <property type="molecule type" value="Genomic_DNA"/>
</dbReference>
<dbReference type="InterPro" id="IPR035500">
    <property type="entry name" value="NHR-like_dom_sf"/>
</dbReference>
<keyword evidence="6" id="KW-1185">Reference proteome</keyword>
<dbReference type="PANTHER" id="PTHR24083">
    <property type="entry name" value="NUCLEAR HORMONE RECEPTOR"/>
    <property type="match status" value="1"/>
</dbReference>
<dbReference type="Proteomes" id="UP001328107">
    <property type="component" value="Unassembled WGS sequence"/>
</dbReference>
<dbReference type="AlphaFoldDB" id="A0AAN5I4A8"/>
<organism evidence="5 6">
    <name type="scientific">Pristionchus mayeri</name>
    <dbReference type="NCBI Taxonomy" id="1317129"/>
    <lineage>
        <taxon>Eukaryota</taxon>
        <taxon>Metazoa</taxon>
        <taxon>Ecdysozoa</taxon>
        <taxon>Nematoda</taxon>
        <taxon>Chromadorea</taxon>
        <taxon>Rhabditida</taxon>
        <taxon>Rhabditina</taxon>
        <taxon>Diplogasteromorpha</taxon>
        <taxon>Diplogasteroidea</taxon>
        <taxon>Neodiplogasteridae</taxon>
        <taxon>Pristionchus</taxon>
    </lineage>
</organism>
<feature type="domain" description="NR LBD" evidence="4">
    <location>
        <begin position="1"/>
        <end position="193"/>
    </location>
</feature>
<evidence type="ECO:0000256" key="3">
    <source>
        <dbReference type="ARBA" id="ARBA00023170"/>
    </source>
</evidence>
<dbReference type="InterPro" id="IPR050274">
    <property type="entry name" value="Nuclear_hormone_rcpt_NR2"/>
</dbReference>
<reference evidence="6" key="1">
    <citation type="submission" date="2022-10" db="EMBL/GenBank/DDBJ databases">
        <title>Genome assembly of Pristionchus species.</title>
        <authorList>
            <person name="Yoshida K."/>
            <person name="Sommer R.J."/>
        </authorList>
    </citation>
    <scope>NUCLEOTIDE SEQUENCE [LARGE SCALE GENOMIC DNA]</scope>
    <source>
        <strain evidence="6">RS5460</strain>
    </source>
</reference>
<proteinExistence type="predicted"/>
<keyword evidence="2" id="KW-0804">Transcription</keyword>
<gene>
    <name evidence="5" type="ORF">PMAYCL1PPCAC_21060</name>
</gene>
<keyword evidence="3" id="KW-0675">Receptor</keyword>
<evidence type="ECO:0000256" key="1">
    <source>
        <dbReference type="ARBA" id="ARBA00023015"/>
    </source>
</evidence>
<evidence type="ECO:0000259" key="4">
    <source>
        <dbReference type="PROSITE" id="PS51843"/>
    </source>
</evidence>
<accession>A0AAN5I4A8</accession>
<evidence type="ECO:0000313" key="5">
    <source>
        <dbReference type="EMBL" id="GMR50865.1"/>
    </source>
</evidence>
<dbReference type="PROSITE" id="PS51843">
    <property type="entry name" value="NR_LBD"/>
    <property type="match status" value="1"/>
</dbReference>